<dbReference type="AlphaFoldDB" id="A0AAV4C8I4"/>
<accession>A0AAV4C8I4</accession>
<gene>
    <name evidence="2" type="ORF">PoB_005381800</name>
</gene>
<evidence type="ECO:0000256" key="1">
    <source>
        <dbReference type="SAM" id="MobiDB-lite"/>
    </source>
</evidence>
<evidence type="ECO:0000313" key="2">
    <source>
        <dbReference type="EMBL" id="GFO27313.1"/>
    </source>
</evidence>
<dbReference type="EMBL" id="BLXT01005907">
    <property type="protein sequence ID" value="GFO27313.1"/>
    <property type="molecule type" value="Genomic_DNA"/>
</dbReference>
<dbReference type="Proteomes" id="UP000735302">
    <property type="component" value="Unassembled WGS sequence"/>
</dbReference>
<organism evidence="2 3">
    <name type="scientific">Plakobranchus ocellatus</name>
    <dbReference type="NCBI Taxonomy" id="259542"/>
    <lineage>
        <taxon>Eukaryota</taxon>
        <taxon>Metazoa</taxon>
        <taxon>Spiralia</taxon>
        <taxon>Lophotrochozoa</taxon>
        <taxon>Mollusca</taxon>
        <taxon>Gastropoda</taxon>
        <taxon>Heterobranchia</taxon>
        <taxon>Euthyneura</taxon>
        <taxon>Panpulmonata</taxon>
        <taxon>Sacoglossa</taxon>
        <taxon>Placobranchoidea</taxon>
        <taxon>Plakobranchidae</taxon>
        <taxon>Plakobranchus</taxon>
    </lineage>
</organism>
<sequence>MEETTSAGSACEGWLSLVPPAAAINLVLKQTNSSYAPAAVLFTVWFTAHQIYTFINNRSSLLMSSFITADSFACTIMRKRKISIRRSRRRTRRRINKRKSNSRAAANSRWRIGKAAGATRKGRKRRMEEEE</sequence>
<proteinExistence type="predicted"/>
<comment type="caution">
    <text evidence="2">The sequence shown here is derived from an EMBL/GenBank/DDBJ whole genome shotgun (WGS) entry which is preliminary data.</text>
</comment>
<feature type="compositionally biased region" description="Basic residues" evidence="1">
    <location>
        <begin position="85"/>
        <end position="101"/>
    </location>
</feature>
<reference evidence="2 3" key="1">
    <citation type="journal article" date="2021" name="Elife">
        <title>Chloroplast acquisition without the gene transfer in kleptoplastic sea slugs, Plakobranchus ocellatus.</title>
        <authorList>
            <person name="Maeda T."/>
            <person name="Takahashi S."/>
            <person name="Yoshida T."/>
            <person name="Shimamura S."/>
            <person name="Takaki Y."/>
            <person name="Nagai Y."/>
            <person name="Toyoda A."/>
            <person name="Suzuki Y."/>
            <person name="Arimoto A."/>
            <person name="Ishii H."/>
            <person name="Satoh N."/>
            <person name="Nishiyama T."/>
            <person name="Hasebe M."/>
            <person name="Maruyama T."/>
            <person name="Minagawa J."/>
            <person name="Obokata J."/>
            <person name="Shigenobu S."/>
        </authorList>
    </citation>
    <scope>NUCLEOTIDE SEQUENCE [LARGE SCALE GENOMIC DNA]</scope>
</reference>
<feature type="region of interest" description="Disordered" evidence="1">
    <location>
        <begin position="85"/>
        <end position="131"/>
    </location>
</feature>
<keyword evidence="3" id="KW-1185">Reference proteome</keyword>
<name>A0AAV4C8I4_9GAST</name>
<protein>
    <submittedName>
        <fullName evidence="2">Uncharacterized protein</fullName>
    </submittedName>
</protein>
<evidence type="ECO:0000313" key="3">
    <source>
        <dbReference type="Proteomes" id="UP000735302"/>
    </source>
</evidence>